<dbReference type="SUPFAM" id="SSF56672">
    <property type="entry name" value="DNA/RNA polymerases"/>
    <property type="match status" value="1"/>
</dbReference>
<organism evidence="2 3">
    <name type="scientific">Klebsiella phage YMC16/01/N133_KPN_BP</name>
    <dbReference type="NCBI Taxonomy" id="2026102"/>
    <lineage>
        <taxon>Viruses</taxon>
        <taxon>Duplodnaviria</taxon>
        <taxon>Heunggongvirae</taxon>
        <taxon>Uroviricota</taxon>
        <taxon>Caudoviricetes</taxon>
        <taxon>Casjensviridae</taxon>
        <taxon>Seodaemunguvirus</taxon>
        <taxon>Seodaemunguvirus YMC16-01N133</taxon>
    </lineage>
</organism>
<dbReference type="GO" id="GO:0003677">
    <property type="term" value="F:DNA binding"/>
    <property type="evidence" value="ECO:0007669"/>
    <property type="project" value="InterPro"/>
</dbReference>
<accession>A0A248XD70</accession>
<dbReference type="GO" id="GO:0006260">
    <property type="term" value="P:DNA replication"/>
    <property type="evidence" value="ECO:0007669"/>
    <property type="project" value="InterPro"/>
</dbReference>
<evidence type="ECO:0000259" key="1">
    <source>
        <dbReference type="SMART" id="SM00482"/>
    </source>
</evidence>
<dbReference type="Proteomes" id="UP000221999">
    <property type="component" value="Segment"/>
</dbReference>
<name>A0A248XD70_9CAUD</name>
<feature type="domain" description="DNA-directed DNA polymerase family A palm" evidence="1">
    <location>
        <begin position="382"/>
        <end position="695"/>
    </location>
</feature>
<sequence length="729" mass="82704">MAAEKIHLDYESRSTLPFGKQGGVTTYQYSRHPTTEILLASYKIGSDPIERWRRGQPLPKRLREAVGDGLKLCAHNFAFEWAMWNNIWVPRLGAPVLPFSQGDCTAVRASVLALPRSLSEACKALGLSVRKDEEGAKVMLKMAKPRKARKDEDPDSIWWWDTPELMDRLHDYCDIDVEVEYALDQVLPELTEDEWQLWQMDHRTNQRGVLLDMPFIHKAKRLMAVSERHYNNELSKITGGEVKAVTEVGPLRNWVNDNSELALPSFDKTQVENALKDPDVPDDVRRVLEIRQEAGKSSVAKYTKFELLAYLDNVMRENFLHHGANTGRSAGKGAQLQNLPSRGGLKWYQAVEVIKMVMETDDPEWAFQRIEMIYGGVPEALSSCLRLCIIARPGKKLYVADFSNIEGRVAAWLGGEKWKLEAFKLYDTPLLDEHGQKIPDPDTEFKRKGPDLYKVTAAQILGTTPDIINKVQRNVMGKVPELALGFGGGVGAFQSMAKIYNVNMADYWDIVRTSLDQRFVDKAFDNWESFGKKSGIPQDEWLASETVKLAWRARHPGIVRCWRDAEECAVKALKTPGKWFKFAGGKCAFGAKKIGEKMFLISRLPNGRRVYRCDAHLKTVKKFGRMVDEIRFMGVDSVTKQWVRMSTYGGDLFQTFVQAIARDIMKDGMANVEAADFDPILEVHDEVGSEGDEDRDLHEYENLMATLKPCYDGCPVSALGYVADRYRKD</sequence>
<gene>
    <name evidence="2" type="ORF">KPNN133_003</name>
</gene>
<protein>
    <recommendedName>
        <fullName evidence="1">DNA-directed DNA polymerase family A palm domain-containing protein</fullName>
    </recommendedName>
</protein>
<dbReference type="InterPro" id="IPR043502">
    <property type="entry name" value="DNA/RNA_pol_sf"/>
</dbReference>
<dbReference type="EMBL" id="MF476925">
    <property type="protein sequence ID" value="ASW27622.1"/>
    <property type="molecule type" value="Genomic_DNA"/>
</dbReference>
<evidence type="ECO:0000313" key="2">
    <source>
        <dbReference type="EMBL" id="ASW27622.1"/>
    </source>
</evidence>
<dbReference type="GO" id="GO:0003887">
    <property type="term" value="F:DNA-directed DNA polymerase activity"/>
    <property type="evidence" value="ECO:0007669"/>
    <property type="project" value="InterPro"/>
</dbReference>
<dbReference type="InterPro" id="IPR001098">
    <property type="entry name" value="DNA-dir_DNA_pol_A_palm_dom"/>
</dbReference>
<dbReference type="Gene3D" id="1.10.150.20">
    <property type="entry name" value="5' to 3' exonuclease, C-terminal subdomain"/>
    <property type="match status" value="1"/>
</dbReference>
<reference evidence="2 3" key="1">
    <citation type="submission" date="2017-07" db="EMBL/GenBank/DDBJ databases">
        <title>Complete Genome Sequence of the Klebsiella phage YMC16/01/N133_KPN_BP.</title>
        <authorList>
            <person name="Jeon J."/>
            <person name="Yong D."/>
            <person name="Lee K."/>
        </authorList>
    </citation>
    <scope>NUCLEOTIDE SEQUENCE [LARGE SCALE GENOMIC DNA]</scope>
</reference>
<keyword evidence="3" id="KW-1185">Reference proteome</keyword>
<dbReference type="Gene3D" id="3.30.70.370">
    <property type="match status" value="1"/>
</dbReference>
<evidence type="ECO:0000313" key="3">
    <source>
        <dbReference type="Proteomes" id="UP000221999"/>
    </source>
</evidence>
<dbReference type="SMART" id="SM00482">
    <property type="entry name" value="POLAc"/>
    <property type="match status" value="1"/>
</dbReference>
<proteinExistence type="predicted"/>